<comment type="caution">
    <text evidence="3">The sequence shown here is derived from an EMBL/GenBank/DDBJ whole genome shotgun (WGS) entry which is preliminary data.</text>
</comment>
<dbReference type="PANTHER" id="PTHR42928:SF5">
    <property type="entry name" value="BLR1237 PROTEIN"/>
    <property type="match status" value="1"/>
</dbReference>
<dbReference type="Pfam" id="PF03401">
    <property type="entry name" value="TctC"/>
    <property type="match status" value="1"/>
</dbReference>
<dbReference type="Gene3D" id="3.40.190.10">
    <property type="entry name" value="Periplasmic binding protein-like II"/>
    <property type="match status" value="1"/>
</dbReference>
<protein>
    <submittedName>
        <fullName evidence="3">Tripartite tricarboxylate transporter substrate binding protein</fullName>
    </submittedName>
</protein>
<dbReference type="EMBL" id="JAWDID010000001">
    <property type="protein sequence ID" value="MDU0338497.1"/>
    <property type="molecule type" value="Genomic_DNA"/>
</dbReference>
<evidence type="ECO:0000313" key="4">
    <source>
        <dbReference type="Proteomes" id="UP001254257"/>
    </source>
</evidence>
<reference evidence="3 4" key="1">
    <citation type="submission" date="2023-09" db="EMBL/GenBank/DDBJ databases">
        <title>Whole genome shotgun sequencing (WGS) of Bosea sp. ZW T0_25, isolated from stored onions (Allium cepa).</title>
        <authorList>
            <person name="Stoll D.A."/>
            <person name="Huch M."/>
        </authorList>
    </citation>
    <scope>NUCLEOTIDE SEQUENCE [LARGE SCALE GENOMIC DNA]</scope>
    <source>
        <strain evidence="3 4">ZW T0_25</strain>
    </source>
</reference>
<name>A0ABU3S128_9HYPH</name>
<dbReference type="PANTHER" id="PTHR42928">
    <property type="entry name" value="TRICARBOXYLATE-BINDING PROTEIN"/>
    <property type="match status" value="1"/>
</dbReference>
<dbReference type="Gene3D" id="3.40.190.150">
    <property type="entry name" value="Bordetella uptake gene, domain 1"/>
    <property type="match status" value="1"/>
</dbReference>
<comment type="similarity">
    <text evidence="1">Belongs to the UPF0065 (bug) family.</text>
</comment>
<dbReference type="SUPFAM" id="SSF53850">
    <property type="entry name" value="Periplasmic binding protein-like II"/>
    <property type="match status" value="1"/>
</dbReference>
<proteinExistence type="inferred from homology"/>
<accession>A0ABU3S128</accession>
<evidence type="ECO:0000256" key="1">
    <source>
        <dbReference type="ARBA" id="ARBA00006987"/>
    </source>
</evidence>
<feature type="chain" id="PRO_5045056891" evidence="2">
    <location>
        <begin position="26"/>
        <end position="322"/>
    </location>
</feature>
<dbReference type="RefSeq" id="WP_316016437.1">
    <property type="nucleotide sequence ID" value="NZ_JAWDID010000001.1"/>
</dbReference>
<organism evidence="3 4">
    <name type="scientific">Bosea rubneri</name>
    <dbReference type="NCBI Taxonomy" id="3075434"/>
    <lineage>
        <taxon>Bacteria</taxon>
        <taxon>Pseudomonadati</taxon>
        <taxon>Pseudomonadota</taxon>
        <taxon>Alphaproteobacteria</taxon>
        <taxon>Hyphomicrobiales</taxon>
        <taxon>Boseaceae</taxon>
        <taxon>Bosea</taxon>
    </lineage>
</organism>
<keyword evidence="2" id="KW-0732">Signal</keyword>
<evidence type="ECO:0000313" key="3">
    <source>
        <dbReference type="EMBL" id="MDU0338497.1"/>
    </source>
</evidence>
<dbReference type="PIRSF" id="PIRSF017082">
    <property type="entry name" value="YflP"/>
    <property type="match status" value="1"/>
</dbReference>
<evidence type="ECO:0000256" key="2">
    <source>
        <dbReference type="SAM" id="SignalP"/>
    </source>
</evidence>
<sequence>MPAHQKTCLALGFGLAVLVAGAARAQEAFPSKPIEVVTHAGVGGGTDITARMMMVQAPAALKTELVVANKTGGSGSASLGYAASRAKDGHTIMLITQTHLLTLLQGKGAGVKVGDLVGIARATEDPQVLMVGANSPYKTAQDFIAAAKAKSLKFGTTQIGSVDHIAVVGFAEKAGLLKPIVVPFRGGGDIVVNLVGGNLDGALLNYAEAESQIKANEVRALIAFSKNKMDSLPQTPTAAEIGIPAVYSTTRGFAVLKGTPEDRIKVLEEGVVKAMKGQIYQDYLKSSGQSRDSVVGRAEWQAEIDEFLKTGDAALTSIGIKK</sequence>
<dbReference type="Proteomes" id="UP001254257">
    <property type="component" value="Unassembled WGS sequence"/>
</dbReference>
<keyword evidence="4" id="KW-1185">Reference proteome</keyword>
<feature type="signal peptide" evidence="2">
    <location>
        <begin position="1"/>
        <end position="25"/>
    </location>
</feature>
<dbReference type="InterPro" id="IPR042100">
    <property type="entry name" value="Bug_dom1"/>
</dbReference>
<dbReference type="CDD" id="cd07012">
    <property type="entry name" value="PBP2_Bug_TTT"/>
    <property type="match status" value="1"/>
</dbReference>
<dbReference type="InterPro" id="IPR005064">
    <property type="entry name" value="BUG"/>
</dbReference>
<gene>
    <name evidence="3" type="ORF">RKE40_01310</name>
</gene>